<name>W6PRX6_PENRF</name>
<keyword evidence="3" id="KW-1185">Reference proteome</keyword>
<evidence type="ECO:0000256" key="1">
    <source>
        <dbReference type="SAM" id="Phobius"/>
    </source>
</evidence>
<evidence type="ECO:0000313" key="3">
    <source>
        <dbReference type="Proteomes" id="UP000030686"/>
    </source>
</evidence>
<evidence type="ECO:0000313" key="2">
    <source>
        <dbReference type="EMBL" id="CDM26630.1"/>
    </source>
</evidence>
<dbReference type="EMBL" id="HG792015">
    <property type="protein sequence ID" value="CDM26630.1"/>
    <property type="molecule type" value="Genomic_DNA"/>
</dbReference>
<gene>
    <name evidence="2" type="ORF">PROQFM164_S01g000439</name>
</gene>
<protein>
    <submittedName>
        <fullName evidence="2">Genomic scaffold, ProqFM164S01</fullName>
    </submittedName>
</protein>
<keyword evidence="1" id="KW-1133">Transmembrane helix</keyword>
<dbReference type="AlphaFoldDB" id="W6PRX6"/>
<organism evidence="2 3">
    <name type="scientific">Penicillium roqueforti (strain FM164)</name>
    <dbReference type="NCBI Taxonomy" id="1365484"/>
    <lineage>
        <taxon>Eukaryota</taxon>
        <taxon>Fungi</taxon>
        <taxon>Dikarya</taxon>
        <taxon>Ascomycota</taxon>
        <taxon>Pezizomycotina</taxon>
        <taxon>Eurotiomycetes</taxon>
        <taxon>Eurotiomycetidae</taxon>
        <taxon>Eurotiales</taxon>
        <taxon>Aspergillaceae</taxon>
        <taxon>Penicillium</taxon>
    </lineage>
</organism>
<keyword evidence="1" id="KW-0812">Transmembrane</keyword>
<reference evidence="2" key="1">
    <citation type="journal article" date="2014" name="Nat. Commun.">
        <title>Multiple recent horizontal transfers of a large genomic region in cheese making fungi.</title>
        <authorList>
            <person name="Cheeseman K."/>
            <person name="Ropars J."/>
            <person name="Renault P."/>
            <person name="Dupont J."/>
            <person name="Gouzy J."/>
            <person name="Branca A."/>
            <person name="Abraham A.L."/>
            <person name="Ceppi M."/>
            <person name="Conseiller E."/>
            <person name="Debuchy R."/>
            <person name="Malagnac F."/>
            <person name="Goarin A."/>
            <person name="Silar P."/>
            <person name="Lacoste S."/>
            <person name="Sallet E."/>
            <person name="Bensimon A."/>
            <person name="Giraud T."/>
            <person name="Brygoo Y."/>
        </authorList>
    </citation>
    <scope>NUCLEOTIDE SEQUENCE [LARGE SCALE GENOMIC DNA]</scope>
    <source>
        <strain evidence="2">FM164</strain>
    </source>
</reference>
<proteinExistence type="predicted"/>
<sequence>MEDHVRWEYGPPPPFDKSPSITDDVFSAPYSCMCIVLALAFREPVQLARRKQDINQIEAYVR</sequence>
<accession>W6PRX6</accession>
<keyword evidence="1" id="KW-0472">Membrane</keyword>
<dbReference type="Proteomes" id="UP000030686">
    <property type="component" value="Unassembled WGS sequence"/>
</dbReference>
<feature type="transmembrane region" description="Helical" evidence="1">
    <location>
        <begin position="25"/>
        <end position="41"/>
    </location>
</feature>